<dbReference type="PANTHER" id="PTHR42770">
    <property type="entry name" value="AMINO ACID TRANSPORTER-RELATED"/>
    <property type="match status" value="1"/>
</dbReference>
<evidence type="ECO:0000256" key="1">
    <source>
        <dbReference type="ARBA" id="ARBA00004651"/>
    </source>
</evidence>
<evidence type="ECO:0000256" key="5">
    <source>
        <dbReference type="ARBA" id="ARBA00023136"/>
    </source>
</evidence>
<feature type="transmembrane region" description="Helical" evidence="6">
    <location>
        <begin position="406"/>
        <end position="424"/>
    </location>
</feature>
<dbReference type="PIRSF" id="PIRSF006060">
    <property type="entry name" value="AA_transporter"/>
    <property type="match status" value="1"/>
</dbReference>
<dbReference type="Gene3D" id="1.20.1740.10">
    <property type="entry name" value="Amino acid/polyamine transporter I"/>
    <property type="match status" value="1"/>
</dbReference>
<evidence type="ECO:0000256" key="6">
    <source>
        <dbReference type="SAM" id="Phobius"/>
    </source>
</evidence>
<dbReference type="InterPro" id="IPR050367">
    <property type="entry name" value="APC_superfamily"/>
</dbReference>
<reference evidence="7" key="1">
    <citation type="submission" date="2021-04" db="EMBL/GenBank/DDBJ databases">
        <title>Oceanospirillales bacteria with DddD are important DMSP degraders in coastal seawater.</title>
        <authorList>
            <person name="Liu J."/>
        </authorList>
    </citation>
    <scope>NUCLEOTIDE SEQUENCE</scope>
    <source>
        <strain evidence="7">D13-4</strain>
    </source>
</reference>
<feature type="transmembrane region" description="Helical" evidence="6">
    <location>
        <begin position="51"/>
        <end position="70"/>
    </location>
</feature>
<feature type="transmembrane region" description="Helical" evidence="6">
    <location>
        <begin position="157"/>
        <end position="180"/>
    </location>
</feature>
<feature type="transmembrane region" description="Helical" evidence="6">
    <location>
        <begin position="235"/>
        <end position="260"/>
    </location>
</feature>
<keyword evidence="3 6" id="KW-0812">Transmembrane</keyword>
<evidence type="ECO:0000256" key="4">
    <source>
        <dbReference type="ARBA" id="ARBA00022989"/>
    </source>
</evidence>
<comment type="subcellular location">
    <subcellularLocation>
        <location evidence="1">Cell membrane</location>
        <topology evidence="1">Multi-pass membrane protein</topology>
    </subcellularLocation>
</comment>
<evidence type="ECO:0000256" key="2">
    <source>
        <dbReference type="ARBA" id="ARBA00022475"/>
    </source>
</evidence>
<feature type="transmembrane region" description="Helical" evidence="6">
    <location>
        <begin position="290"/>
        <end position="315"/>
    </location>
</feature>
<evidence type="ECO:0000313" key="7">
    <source>
        <dbReference type="EMBL" id="UTW05893.1"/>
    </source>
</evidence>
<dbReference type="EMBL" id="CP073346">
    <property type="protein sequence ID" value="UTW05893.1"/>
    <property type="molecule type" value="Genomic_DNA"/>
</dbReference>
<dbReference type="InterPro" id="IPR002293">
    <property type="entry name" value="AA/rel_permease1"/>
</dbReference>
<feature type="transmembrane region" description="Helical" evidence="6">
    <location>
        <begin position="82"/>
        <end position="106"/>
    </location>
</feature>
<dbReference type="RefSeq" id="WP_255836474.1">
    <property type="nucleotide sequence ID" value="NZ_CP073346.1"/>
</dbReference>
<sequence>MSDKNYELKRNSIGPMQLVCFVIAAAGPLAATVGASPAAFSFGNGLGVPAVYAFVGLMYLIFSIGFMAMSKHVKSAGAFYSYVALGLGNASGMGAAFVAVVTYTTVQCAIYGLFGLMLEEMLSGPLGVQVSWWVYSLGALFLVHLCGSRNIDFNAKLLLVLMAGEVASLLLFDLVALVSADGHAEVVREVFSADNIFSPGLGITIIFAVTCFLGFEATAIYAEEVRNPEVNVPKATYISVIVIALVYTLSTASLVLGYGVNEVVDAAKNAPASFVFDINTAYVGEFSTRVMSVLLVTSLFAALLSFHNALVRYYHALAKAGVLPKKFAEVNPVHQIPTNAGALQSITALLLVGGFAALQQDPFAVLYSWMSTISTIGLLFVQLLVMVAVICYFLRNAHQVSIRRGLLAPGLAALCLLACLVLVIANLDLLSGSESWVAYSFPVLIAISWLAGYQLAKSGVRLGEQEVGV</sequence>
<feature type="transmembrane region" description="Helical" evidence="6">
    <location>
        <begin position="369"/>
        <end position="394"/>
    </location>
</feature>
<evidence type="ECO:0000313" key="8">
    <source>
        <dbReference type="Proteomes" id="UP001059672"/>
    </source>
</evidence>
<feature type="transmembrane region" description="Helical" evidence="6">
    <location>
        <begin position="436"/>
        <end position="456"/>
    </location>
</feature>
<dbReference type="Pfam" id="PF13520">
    <property type="entry name" value="AA_permease_2"/>
    <property type="match status" value="1"/>
</dbReference>
<proteinExistence type="predicted"/>
<keyword evidence="5 6" id="KW-0472">Membrane</keyword>
<accession>A0ABY5H0W9</accession>
<keyword evidence="4 6" id="KW-1133">Transmembrane helix</keyword>
<organism evidence="7 8">
    <name type="scientific">Pseudomonas benzenivorans</name>
    <dbReference type="NCBI Taxonomy" id="556533"/>
    <lineage>
        <taxon>Bacteria</taxon>
        <taxon>Pseudomonadati</taxon>
        <taxon>Pseudomonadota</taxon>
        <taxon>Gammaproteobacteria</taxon>
        <taxon>Pseudomonadales</taxon>
        <taxon>Pseudomonadaceae</taxon>
        <taxon>Pseudomonas</taxon>
    </lineage>
</organism>
<keyword evidence="2" id="KW-1003">Cell membrane</keyword>
<feature type="transmembrane region" description="Helical" evidence="6">
    <location>
        <begin position="200"/>
        <end position="223"/>
    </location>
</feature>
<feature type="transmembrane region" description="Helical" evidence="6">
    <location>
        <begin position="336"/>
        <end position="357"/>
    </location>
</feature>
<name>A0ABY5H0W9_9PSED</name>
<dbReference type="Proteomes" id="UP001059672">
    <property type="component" value="Chromosome"/>
</dbReference>
<protein>
    <submittedName>
        <fullName evidence="7">APC family permease</fullName>
    </submittedName>
</protein>
<gene>
    <name evidence="7" type="ORF">KDW96_11885</name>
</gene>
<evidence type="ECO:0000256" key="3">
    <source>
        <dbReference type="ARBA" id="ARBA00022692"/>
    </source>
</evidence>
<dbReference type="PANTHER" id="PTHR42770:SF16">
    <property type="entry name" value="AMINO ACID PERMEASE"/>
    <property type="match status" value="1"/>
</dbReference>
<feature type="transmembrane region" description="Helical" evidence="6">
    <location>
        <begin position="126"/>
        <end position="145"/>
    </location>
</feature>
<keyword evidence="8" id="KW-1185">Reference proteome</keyword>